<dbReference type="EMBL" id="FQWL01000003">
    <property type="protein sequence ID" value="SHG73133.1"/>
    <property type="molecule type" value="Genomic_DNA"/>
</dbReference>
<keyword evidence="2" id="KW-1185">Reference proteome</keyword>
<sequence length="138" mass="15928">MEEYQALEPDHPEPQDSDCIQVGFEPTCLLNLTFMKFFFVFPLILFHMGYCQLPVAEQLQLIETSEHLDDPYDLIGELQLLQAHDNLALITFSKASGELLDYCNTNKESVLIDLQTTGFQKRFFVVLVDKKAIFYLDN</sequence>
<dbReference type="STRING" id="570519.SAMN04488116_2296"/>
<proteinExistence type="predicted"/>
<reference evidence="2" key="1">
    <citation type="submission" date="2016-11" db="EMBL/GenBank/DDBJ databases">
        <authorList>
            <person name="Varghese N."/>
            <person name="Submissions S."/>
        </authorList>
    </citation>
    <scope>NUCLEOTIDE SEQUENCE [LARGE SCALE GENOMIC DNA]</scope>
    <source>
        <strain evidence="2">DSM 22638</strain>
    </source>
</reference>
<dbReference type="AlphaFoldDB" id="A0A1M5M8J4"/>
<protein>
    <submittedName>
        <fullName evidence="1">Uncharacterized protein</fullName>
    </submittedName>
</protein>
<gene>
    <name evidence="1" type="ORF">SAMN04488116_2296</name>
</gene>
<dbReference type="Proteomes" id="UP000184532">
    <property type="component" value="Unassembled WGS sequence"/>
</dbReference>
<evidence type="ECO:0000313" key="2">
    <source>
        <dbReference type="Proteomes" id="UP000184532"/>
    </source>
</evidence>
<accession>A0A1M5M8J4</accession>
<evidence type="ECO:0000313" key="1">
    <source>
        <dbReference type="EMBL" id="SHG73133.1"/>
    </source>
</evidence>
<organism evidence="1 2">
    <name type="scientific">Flagellimonas flava</name>
    <dbReference type="NCBI Taxonomy" id="570519"/>
    <lineage>
        <taxon>Bacteria</taxon>
        <taxon>Pseudomonadati</taxon>
        <taxon>Bacteroidota</taxon>
        <taxon>Flavobacteriia</taxon>
        <taxon>Flavobacteriales</taxon>
        <taxon>Flavobacteriaceae</taxon>
        <taxon>Flagellimonas</taxon>
    </lineage>
</organism>
<name>A0A1M5M8J4_9FLAO</name>